<gene>
    <name evidence="4" type="ORF">TS85_15860</name>
</gene>
<dbReference type="AlphaFoldDB" id="A0A7U4J9X9"/>
<dbReference type="Proteomes" id="UP000032300">
    <property type="component" value="Chromosome"/>
</dbReference>
<comment type="similarity">
    <text evidence="1">Belongs to the UPF0335 family.</text>
</comment>
<name>A0A7U4J9X9_9SPHN</name>
<keyword evidence="2" id="KW-0175">Coiled coil</keyword>
<dbReference type="InterPro" id="IPR018753">
    <property type="entry name" value="GapR-like"/>
</dbReference>
<proteinExistence type="inferred from homology"/>
<dbReference type="OrthoDB" id="9813793at2"/>
<accession>A0A7U4J9X9</accession>
<organism evidence="4 5">
    <name type="scientific">Sphingomonas hengshuiensis</name>
    <dbReference type="NCBI Taxonomy" id="1609977"/>
    <lineage>
        <taxon>Bacteria</taxon>
        <taxon>Pseudomonadati</taxon>
        <taxon>Pseudomonadota</taxon>
        <taxon>Alphaproteobacteria</taxon>
        <taxon>Sphingomonadales</taxon>
        <taxon>Sphingomonadaceae</taxon>
        <taxon>Sphingomonas</taxon>
    </lineage>
</organism>
<evidence type="ECO:0000256" key="2">
    <source>
        <dbReference type="SAM" id="Coils"/>
    </source>
</evidence>
<sequence>MTEPVAADELRLLIERAERLEDEKKGLADDLKDVMAEAKGRGFDVKMIRQVMRLRKMEKHHRDEAEAILETYLIALGMK</sequence>
<reference evidence="4 5" key="2">
    <citation type="submission" date="2015-02" db="EMBL/GenBank/DDBJ databases">
        <title>The complete genome of Sphingomonas hengshuiensis sp. WHSC-8 isolated from soil of Hengshui Lake.</title>
        <authorList>
            <person name="Wei S."/>
            <person name="Guo J."/>
            <person name="Su C."/>
            <person name="Wu R."/>
            <person name="Zhang Z."/>
            <person name="Liang K."/>
            <person name="Li H."/>
            <person name="Wang T."/>
            <person name="Liu H."/>
            <person name="Zhang C."/>
            <person name="Li Z."/>
            <person name="Wang Q."/>
            <person name="Meng J."/>
        </authorList>
    </citation>
    <scope>NUCLEOTIDE SEQUENCE [LARGE SCALE GENOMIC DNA]</scope>
    <source>
        <strain evidence="4 5">WHSC-8</strain>
    </source>
</reference>
<keyword evidence="5" id="KW-1185">Reference proteome</keyword>
<reference evidence="4 5" key="1">
    <citation type="journal article" date="2015" name="Int. J. Syst. Evol. Microbiol.">
        <title>Sphingomonas hengshuiensis sp. nov., isolated from lake wetland.</title>
        <authorList>
            <person name="Wei S."/>
            <person name="Wang T."/>
            <person name="Liu H."/>
            <person name="Zhang C."/>
            <person name="Guo J."/>
            <person name="Wang Q."/>
            <person name="Liang K."/>
            <person name="Zhang Z."/>
        </authorList>
    </citation>
    <scope>NUCLEOTIDE SEQUENCE [LARGE SCALE GENOMIC DNA]</scope>
    <source>
        <strain evidence="4 5">WHSC-8</strain>
    </source>
</reference>
<evidence type="ECO:0000256" key="1">
    <source>
        <dbReference type="HAMAP-Rule" id="MF_00797"/>
    </source>
</evidence>
<protein>
    <recommendedName>
        <fullName evidence="1">UPF0335 protein TS85_15860</fullName>
    </recommendedName>
</protein>
<dbReference type="GO" id="GO:0003677">
    <property type="term" value="F:DNA binding"/>
    <property type="evidence" value="ECO:0007669"/>
    <property type="project" value="InterPro"/>
</dbReference>
<dbReference type="NCBIfam" id="NF010247">
    <property type="entry name" value="PRK13694.1"/>
    <property type="match status" value="1"/>
</dbReference>
<feature type="coiled-coil region" evidence="2">
    <location>
        <begin position="10"/>
        <end position="37"/>
    </location>
</feature>
<dbReference type="Pfam" id="PF10073">
    <property type="entry name" value="GapR_DNA-bd"/>
    <property type="match status" value="1"/>
</dbReference>
<evidence type="ECO:0000313" key="5">
    <source>
        <dbReference type="Proteomes" id="UP000032300"/>
    </source>
</evidence>
<feature type="domain" description="GapR-like DNA-binding" evidence="3">
    <location>
        <begin position="6"/>
        <end position="77"/>
    </location>
</feature>
<dbReference type="HAMAP" id="MF_00797">
    <property type="entry name" value="UPF0335"/>
    <property type="match status" value="1"/>
</dbReference>
<evidence type="ECO:0000313" key="4">
    <source>
        <dbReference type="EMBL" id="AJP72951.1"/>
    </source>
</evidence>
<evidence type="ECO:0000259" key="3">
    <source>
        <dbReference type="Pfam" id="PF10073"/>
    </source>
</evidence>
<dbReference type="RefSeq" id="WP_044333547.1">
    <property type="nucleotide sequence ID" value="NZ_CP010836.1"/>
</dbReference>
<dbReference type="KEGG" id="sphi:TS85_15860"/>
<dbReference type="EMBL" id="CP010836">
    <property type="protein sequence ID" value="AJP72951.1"/>
    <property type="molecule type" value="Genomic_DNA"/>
</dbReference>
<dbReference type="InterPro" id="IPR046367">
    <property type="entry name" value="GapR-like_DNA-bd"/>
</dbReference>